<evidence type="ECO:0000313" key="2">
    <source>
        <dbReference type="Proteomes" id="UP001163846"/>
    </source>
</evidence>
<protein>
    <submittedName>
        <fullName evidence="1">Uncharacterized protein</fullName>
    </submittedName>
</protein>
<organism evidence="1 2">
    <name type="scientific">Lentinula raphanica</name>
    <dbReference type="NCBI Taxonomy" id="153919"/>
    <lineage>
        <taxon>Eukaryota</taxon>
        <taxon>Fungi</taxon>
        <taxon>Dikarya</taxon>
        <taxon>Basidiomycota</taxon>
        <taxon>Agaricomycotina</taxon>
        <taxon>Agaricomycetes</taxon>
        <taxon>Agaricomycetidae</taxon>
        <taxon>Agaricales</taxon>
        <taxon>Marasmiineae</taxon>
        <taxon>Omphalotaceae</taxon>
        <taxon>Lentinula</taxon>
    </lineage>
</organism>
<evidence type="ECO:0000313" key="1">
    <source>
        <dbReference type="EMBL" id="KAJ3832402.1"/>
    </source>
</evidence>
<reference evidence="1" key="1">
    <citation type="submission" date="2022-08" db="EMBL/GenBank/DDBJ databases">
        <authorList>
            <consortium name="DOE Joint Genome Institute"/>
            <person name="Min B."/>
            <person name="Riley R."/>
            <person name="Sierra-Patev S."/>
            <person name="Naranjo-Ortiz M."/>
            <person name="Looney B."/>
            <person name="Konkel Z."/>
            <person name="Slot J.C."/>
            <person name="Sakamoto Y."/>
            <person name="Steenwyk J.L."/>
            <person name="Rokas A."/>
            <person name="Carro J."/>
            <person name="Camarero S."/>
            <person name="Ferreira P."/>
            <person name="Molpeceres G."/>
            <person name="Ruiz-Duenas F.J."/>
            <person name="Serrano A."/>
            <person name="Henrissat B."/>
            <person name="Drula E."/>
            <person name="Hughes K.W."/>
            <person name="Mata J.L."/>
            <person name="Ishikawa N.K."/>
            <person name="Vargas-Isla R."/>
            <person name="Ushijima S."/>
            <person name="Smith C.A."/>
            <person name="Ahrendt S."/>
            <person name="Andreopoulos W."/>
            <person name="He G."/>
            <person name="Labutti K."/>
            <person name="Lipzen A."/>
            <person name="Ng V."/>
            <person name="Sandor L."/>
            <person name="Barry K."/>
            <person name="Martinez A.T."/>
            <person name="Xiao Y."/>
            <person name="Gibbons J.G."/>
            <person name="Terashima K."/>
            <person name="Hibbett D.S."/>
            <person name="Grigoriev I.V."/>
        </authorList>
    </citation>
    <scope>NUCLEOTIDE SEQUENCE</scope>
    <source>
        <strain evidence="1">TFB9207</strain>
    </source>
</reference>
<proteinExistence type="predicted"/>
<dbReference type="AlphaFoldDB" id="A0AA38NXF6"/>
<comment type="caution">
    <text evidence="1">The sequence shown here is derived from an EMBL/GenBank/DDBJ whole genome shotgun (WGS) entry which is preliminary data.</text>
</comment>
<sequence>VAQAQVNTAAAGAQVNVPAALPNVPVLHAAPAPVNPAAAGVQVNAGATLPNIPGVNVAVPAPVPPFLNAHLGPAGCLREEWIDPRLAVHYQTVVNLPAVPLRPATDDPPSEPEDYLTLTELLSDLSVEESASVLACLNFTFWGVFFNASRVAPHPWLTALHTGDGKRRSVLASSTSHKTVYVMVGKIASCNIFDPVVVHLRDGTRRVQREVALHGMLQEFDTSSAHIAFLFGETDLVGSCTMGIVKFRTYIQFAGEVSRIDPDDFRFKVSLTTSRSATTPITDDERLMKKYPHFRDPHPFSHALPIFDGRGVDGLPRFTAQPWELSRIGQRSYPLYNSGNTGNNDLPPNAVVTVGYTAHLYEPRTPVQGLSHCLSYNLQFLVLLALPPFASLPNHSLPPPPASSSTSTFQSSASTSGCAYNASNVASTSQSASNVVYYQDLYH</sequence>
<name>A0AA38NXF6_9AGAR</name>
<accession>A0AA38NXF6</accession>
<dbReference type="EMBL" id="MU806971">
    <property type="protein sequence ID" value="KAJ3832402.1"/>
    <property type="molecule type" value="Genomic_DNA"/>
</dbReference>
<gene>
    <name evidence="1" type="ORF">F5878DRAFT_666608</name>
</gene>
<keyword evidence="2" id="KW-1185">Reference proteome</keyword>
<dbReference type="Proteomes" id="UP001163846">
    <property type="component" value="Unassembled WGS sequence"/>
</dbReference>
<feature type="non-terminal residue" evidence="1">
    <location>
        <position position="1"/>
    </location>
</feature>